<reference evidence="3 4" key="1">
    <citation type="journal article" date="2019" name="Int. J. Syst. Evol. Microbiol.">
        <title>Anaerobacillus alkaliphilus sp. nov., a novel alkaliphilic and moderately halophilic bacterium.</title>
        <authorList>
            <person name="Borsodi A.K."/>
            <person name="Aszalos J.M."/>
            <person name="Bihari P."/>
            <person name="Nagy I."/>
            <person name="Schumann P."/>
            <person name="Sproer C."/>
            <person name="Kovacs A.L."/>
            <person name="Boka K."/>
            <person name="Dobosy P."/>
            <person name="Ovari M."/>
            <person name="Szili-Kovacs T."/>
            <person name="Toth E."/>
        </authorList>
    </citation>
    <scope>NUCLEOTIDE SEQUENCE [LARGE SCALE GENOMIC DNA]</scope>
    <source>
        <strain evidence="3 4">B16-10</strain>
    </source>
</reference>
<gene>
    <name evidence="3" type="ORF">DS745_19055</name>
</gene>
<dbReference type="PANTHER" id="PTHR33393">
    <property type="entry name" value="POLYGLUTAMINE SYNTHESIS ACCESSORY PROTEIN RV0574C-RELATED"/>
    <property type="match status" value="1"/>
</dbReference>
<dbReference type="CDD" id="cd07381">
    <property type="entry name" value="MPP_CapA"/>
    <property type="match status" value="1"/>
</dbReference>
<dbReference type="Proteomes" id="UP000290649">
    <property type="component" value="Unassembled WGS sequence"/>
</dbReference>
<sequence length="325" mass="36628">MMLLFFFHLKEPDQKNVITIAFAGDVMMEGSIERAMNTHGIHFPFVQVQDELQQVDYAIVNLETAVTNRGTPYEKQFNFRTGLNSLLALKEAGFDMVSLANNHTMDYGEEGLLDTIKYVKEAGLDYVGAGKNSEEAYQAYYLELKGKKIAILGFSRVLPTGTWYATASKPGIASGYQVDRMVRIVENVKHEVDYLFVFMHWGIERQHIPEPYQFKDARALIDAGADGVIGAHPHVLQGLDYYNGKPIAYSLGNFLFPDYVSGLTAESCILTLVIDGDEIYMKYTPYLITGNQVAALDGQDFDKRLEAMEALSYNVRRNGSYFFSY</sequence>
<dbReference type="RefSeq" id="WP_129079782.1">
    <property type="nucleotide sequence ID" value="NZ_QOUX01000046.1"/>
</dbReference>
<dbReference type="Pfam" id="PF09587">
    <property type="entry name" value="PGA_cap"/>
    <property type="match status" value="1"/>
</dbReference>
<proteinExistence type="inferred from homology"/>
<name>A0A4Q0VR11_9BACI</name>
<comment type="similarity">
    <text evidence="1">Belongs to the CapA family.</text>
</comment>
<keyword evidence="4" id="KW-1185">Reference proteome</keyword>
<dbReference type="PANTHER" id="PTHR33393:SF13">
    <property type="entry name" value="PGA BIOSYNTHESIS PROTEIN CAPA"/>
    <property type="match status" value="1"/>
</dbReference>
<evidence type="ECO:0000313" key="3">
    <source>
        <dbReference type="EMBL" id="RXI98425.1"/>
    </source>
</evidence>
<accession>A0A4Q0VR11</accession>
<dbReference type="EMBL" id="QOUX01000046">
    <property type="protein sequence ID" value="RXI98425.1"/>
    <property type="molecule type" value="Genomic_DNA"/>
</dbReference>
<protein>
    <submittedName>
        <fullName evidence="3">CapA family protein</fullName>
    </submittedName>
</protein>
<dbReference type="Gene3D" id="3.60.21.10">
    <property type="match status" value="1"/>
</dbReference>
<feature type="domain" description="Capsule synthesis protein CapA" evidence="2">
    <location>
        <begin position="19"/>
        <end position="258"/>
    </location>
</feature>
<evidence type="ECO:0000256" key="1">
    <source>
        <dbReference type="ARBA" id="ARBA00005662"/>
    </source>
</evidence>
<dbReference type="SUPFAM" id="SSF56300">
    <property type="entry name" value="Metallo-dependent phosphatases"/>
    <property type="match status" value="1"/>
</dbReference>
<dbReference type="OrthoDB" id="9810906at2"/>
<dbReference type="InterPro" id="IPR029052">
    <property type="entry name" value="Metallo-depent_PP-like"/>
</dbReference>
<organism evidence="3 4">
    <name type="scientific">Anaerobacillus alkaliphilus</name>
    <dbReference type="NCBI Taxonomy" id="1548597"/>
    <lineage>
        <taxon>Bacteria</taxon>
        <taxon>Bacillati</taxon>
        <taxon>Bacillota</taxon>
        <taxon>Bacilli</taxon>
        <taxon>Bacillales</taxon>
        <taxon>Bacillaceae</taxon>
        <taxon>Anaerobacillus</taxon>
    </lineage>
</organism>
<dbReference type="InterPro" id="IPR052169">
    <property type="entry name" value="CW_Biosynth-Accessory"/>
</dbReference>
<comment type="caution">
    <text evidence="3">The sequence shown here is derived from an EMBL/GenBank/DDBJ whole genome shotgun (WGS) entry which is preliminary data.</text>
</comment>
<dbReference type="AlphaFoldDB" id="A0A4Q0VR11"/>
<evidence type="ECO:0000313" key="4">
    <source>
        <dbReference type="Proteomes" id="UP000290649"/>
    </source>
</evidence>
<evidence type="ECO:0000259" key="2">
    <source>
        <dbReference type="SMART" id="SM00854"/>
    </source>
</evidence>
<dbReference type="InterPro" id="IPR019079">
    <property type="entry name" value="Capsule_synth_CapA"/>
</dbReference>
<dbReference type="SMART" id="SM00854">
    <property type="entry name" value="PGA_cap"/>
    <property type="match status" value="1"/>
</dbReference>